<organism evidence="2 3">
    <name type="scientific">Chitinophaga caeni</name>
    <dbReference type="NCBI Taxonomy" id="2029983"/>
    <lineage>
        <taxon>Bacteria</taxon>
        <taxon>Pseudomonadati</taxon>
        <taxon>Bacteroidota</taxon>
        <taxon>Chitinophagia</taxon>
        <taxon>Chitinophagales</taxon>
        <taxon>Chitinophagaceae</taxon>
        <taxon>Chitinophaga</taxon>
    </lineage>
</organism>
<dbReference type="PROSITE" id="PS51257">
    <property type="entry name" value="PROKAR_LIPOPROTEIN"/>
    <property type="match status" value="1"/>
</dbReference>
<dbReference type="EMBL" id="CP023777">
    <property type="protein sequence ID" value="ATL46105.1"/>
    <property type="molecule type" value="Genomic_DNA"/>
</dbReference>
<feature type="transmembrane region" description="Helical" evidence="1">
    <location>
        <begin position="74"/>
        <end position="94"/>
    </location>
</feature>
<reference evidence="2 3" key="1">
    <citation type="submission" date="2017-10" db="EMBL/GenBank/DDBJ databases">
        <title>Paenichitinophaga pekingensis gen. nov., sp. nov., isolated from activated sludge.</title>
        <authorList>
            <person name="Jin D."/>
            <person name="Kong X."/>
            <person name="Deng Y."/>
            <person name="Bai Z."/>
        </authorList>
    </citation>
    <scope>NUCLEOTIDE SEQUENCE [LARGE SCALE GENOMIC DNA]</scope>
    <source>
        <strain evidence="2 3">13</strain>
    </source>
</reference>
<name>A0A291QQB2_9BACT</name>
<keyword evidence="3" id="KW-1185">Reference proteome</keyword>
<dbReference type="OrthoDB" id="594989at2"/>
<dbReference type="AlphaFoldDB" id="A0A291QQB2"/>
<feature type="transmembrane region" description="Helical" evidence="1">
    <location>
        <begin position="7"/>
        <end position="26"/>
    </location>
</feature>
<dbReference type="RefSeq" id="WP_098192494.1">
    <property type="nucleotide sequence ID" value="NZ_CP023777.1"/>
</dbReference>
<dbReference type="Proteomes" id="UP000220133">
    <property type="component" value="Chromosome"/>
</dbReference>
<accession>A0A291QQB2</accession>
<evidence type="ECO:0008006" key="4">
    <source>
        <dbReference type="Google" id="ProtNLM"/>
    </source>
</evidence>
<keyword evidence="1" id="KW-1133">Transmembrane helix</keyword>
<keyword evidence="1" id="KW-0812">Transmembrane</keyword>
<feature type="transmembrane region" description="Helical" evidence="1">
    <location>
        <begin position="46"/>
        <end position="67"/>
    </location>
</feature>
<proteinExistence type="predicted"/>
<dbReference type="InterPro" id="IPR025635">
    <property type="entry name" value="DUF4293"/>
</dbReference>
<protein>
    <recommendedName>
        <fullName evidence="4">DUF4293 domain-containing protein</fullName>
    </recommendedName>
</protein>
<sequence length="149" mass="16919">MIQRIQSLYLLMAAACGVATWFFDIWKGTFGTAPNADTTRVNAQSNFALFVLYMLIVALAAVCIFLYKNRKLQFKLTVINILLSIGALVLQYFVVQNYENSMQEKGMILQKSTYLPAAFLPIMLIILLILAARGIYKDEKLIKSLDRLR</sequence>
<dbReference type="KEGG" id="cbae:COR50_02385"/>
<evidence type="ECO:0000256" key="1">
    <source>
        <dbReference type="SAM" id="Phobius"/>
    </source>
</evidence>
<feature type="transmembrane region" description="Helical" evidence="1">
    <location>
        <begin position="114"/>
        <end position="136"/>
    </location>
</feature>
<keyword evidence="1" id="KW-0472">Membrane</keyword>
<evidence type="ECO:0000313" key="2">
    <source>
        <dbReference type="EMBL" id="ATL46105.1"/>
    </source>
</evidence>
<evidence type="ECO:0000313" key="3">
    <source>
        <dbReference type="Proteomes" id="UP000220133"/>
    </source>
</evidence>
<gene>
    <name evidence="2" type="ORF">COR50_02385</name>
</gene>
<dbReference type="Pfam" id="PF14126">
    <property type="entry name" value="DUF4293"/>
    <property type="match status" value="1"/>
</dbReference>